<dbReference type="AlphaFoldDB" id="A0A652YTL0"/>
<accession>A0A652YTL0</accession>
<gene>
    <name evidence="1" type="ORF">FNL38_102613</name>
</gene>
<dbReference type="EMBL" id="VNIQ01000002">
    <property type="protein sequence ID" value="TYQ06477.1"/>
    <property type="molecule type" value="Genomic_DNA"/>
</dbReference>
<proteinExistence type="predicted"/>
<sequence>MAGERLWPVADRATRVFWRVVGRKIDLSEDTWLQAPTAVRGPVEDSWIHTEALRIGGTVGVGAAVEGLLPRMDALAGPDFDPSRLTPSIRDFYERTSTWRMQAWTQWAPGFAPWGSLVERFYGRRVQQLALPVNPMSVAYGVDSSITRVADADGRHAGSAWLRTLRKSGDYLFSGYYRITLLPNSSQPCVHVSFPLESGNVQVFLHPEVCDDGSLLLTSGQGEFGDIGAYVTVVENGKVYAARIPIHERFHVFEDSEGVLRTDHELRLWRARAMALHYRMDPR</sequence>
<comment type="caution">
    <text evidence="1">The sequence shown here is derived from an EMBL/GenBank/DDBJ whole genome shotgun (WGS) entry which is preliminary data.</text>
</comment>
<protein>
    <submittedName>
        <fullName evidence="1">Uncharacterized protein</fullName>
    </submittedName>
</protein>
<name>A0A652YTL0_NOCGL</name>
<evidence type="ECO:0000313" key="1">
    <source>
        <dbReference type="EMBL" id="TYQ06477.1"/>
    </source>
</evidence>
<reference evidence="1" key="1">
    <citation type="submission" date="2019-07" db="EMBL/GenBank/DDBJ databases">
        <title>Genomic Encyclopedia of Type Strains, Phase IV (KMG-IV): sequencing the most valuable type-strain genomes for metagenomic binning, comparative biology and taxonomic classification.</title>
        <authorList>
            <person name="Goeker M."/>
        </authorList>
    </citation>
    <scope>NUCLEOTIDE SEQUENCE</scope>
    <source>
        <strain evidence="1">DSM 44596</strain>
    </source>
</reference>
<organism evidence="1">
    <name type="scientific">Nocardia globerula</name>
    <dbReference type="NCBI Taxonomy" id="1818"/>
    <lineage>
        <taxon>Bacteria</taxon>
        <taxon>Bacillati</taxon>
        <taxon>Actinomycetota</taxon>
        <taxon>Actinomycetes</taxon>
        <taxon>Mycobacteriales</taxon>
        <taxon>Nocardiaceae</taxon>
        <taxon>Nocardia</taxon>
    </lineage>
</organism>